<reference evidence="4" key="1">
    <citation type="submission" date="2016-11" db="EMBL/GenBank/DDBJ databases">
        <authorList>
            <person name="Varghese N."/>
            <person name="Submissions S."/>
        </authorList>
    </citation>
    <scope>NUCLEOTIDE SEQUENCE [LARGE SCALE GENOMIC DNA]</scope>
    <source>
        <strain evidence="4">UWOS</strain>
    </source>
</reference>
<feature type="chain" id="PRO_5012612990" description="Outer membrane protein beta-barrel domain-containing protein" evidence="2">
    <location>
        <begin position="21"/>
        <end position="226"/>
    </location>
</feature>
<evidence type="ECO:0000313" key="3">
    <source>
        <dbReference type="EMBL" id="SHK68612.1"/>
    </source>
</evidence>
<dbReference type="RefSeq" id="WP_073304209.1">
    <property type="nucleotide sequence ID" value="NZ_FRAW01000014.1"/>
</dbReference>
<accession>A0A1M6UHB2</accession>
<evidence type="ECO:0000256" key="1">
    <source>
        <dbReference type="SAM" id="MobiDB-lite"/>
    </source>
</evidence>
<sequence length="226" mass="24662">MKKAFVSIFAALALTGAAFAQEDEYEVVEYEEVVEEVPAQPAAAPARTYTTTSTAKAAPAKSSSDKPFFGIGLDVIKAINGSGYLNFVFNLNPSIALTGIFGLSHHGETTVEANSVKQDMGDDYTAIHIGAGFDYYLPSNLSPFSVGGEFIFNRFKEDNCAIDFNFLAGVHANLAKNLVLSGKAGLNMEYQWSTELVEGGENGYEYDVSRFDWGIAYKVYLTWFVF</sequence>
<dbReference type="EMBL" id="FRAW01000014">
    <property type="protein sequence ID" value="SHK68612.1"/>
    <property type="molecule type" value="Genomic_DNA"/>
</dbReference>
<dbReference type="Proteomes" id="UP000184275">
    <property type="component" value="Unassembled WGS sequence"/>
</dbReference>
<keyword evidence="2" id="KW-0732">Signal</keyword>
<proteinExistence type="predicted"/>
<gene>
    <name evidence="3" type="ORF">SAMN05720469_1143</name>
</gene>
<feature type="signal peptide" evidence="2">
    <location>
        <begin position="1"/>
        <end position="20"/>
    </location>
</feature>
<feature type="region of interest" description="Disordered" evidence="1">
    <location>
        <begin position="41"/>
        <end position="63"/>
    </location>
</feature>
<evidence type="ECO:0008006" key="5">
    <source>
        <dbReference type="Google" id="ProtNLM"/>
    </source>
</evidence>
<evidence type="ECO:0000313" key="4">
    <source>
        <dbReference type="Proteomes" id="UP000184275"/>
    </source>
</evidence>
<organism evidence="3 4">
    <name type="scientific">Fibrobacter intestinalis</name>
    <dbReference type="NCBI Taxonomy" id="28122"/>
    <lineage>
        <taxon>Bacteria</taxon>
        <taxon>Pseudomonadati</taxon>
        <taxon>Fibrobacterota</taxon>
        <taxon>Fibrobacteria</taxon>
        <taxon>Fibrobacterales</taxon>
        <taxon>Fibrobacteraceae</taxon>
        <taxon>Fibrobacter</taxon>
    </lineage>
</organism>
<name>A0A1M6UHB2_9BACT</name>
<keyword evidence="4" id="KW-1185">Reference proteome</keyword>
<evidence type="ECO:0000256" key="2">
    <source>
        <dbReference type="SAM" id="SignalP"/>
    </source>
</evidence>
<protein>
    <recommendedName>
        <fullName evidence="5">Outer membrane protein beta-barrel domain-containing protein</fullName>
    </recommendedName>
</protein>
<dbReference type="AlphaFoldDB" id="A0A1M6UHB2"/>